<accession>A0A164EW05</accession>
<gene>
    <name evidence="1" type="ORF">APZ42_008068</name>
</gene>
<comment type="caution">
    <text evidence="1">The sequence shown here is derived from an EMBL/GenBank/DDBJ whole genome shotgun (WGS) entry which is preliminary data.</text>
</comment>
<name>A0A164EW05_9CRUS</name>
<dbReference type="Proteomes" id="UP000076858">
    <property type="component" value="Unassembled WGS sequence"/>
</dbReference>
<dbReference type="AlphaFoldDB" id="A0A164EW05"/>
<proteinExistence type="predicted"/>
<protein>
    <submittedName>
        <fullName evidence="1">Uncharacterized protein</fullName>
    </submittedName>
</protein>
<evidence type="ECO:0000313" key="1">
    <source>
        <dbReference type="EMBL" id="KZR97196.1"/>
    </source>
</evidence>
<sequence>MQKREYFVIGNKNRDGNEIGIAIGGNLRVPSPSANCSRFSFLVNFEGLFDFLPFQRRHVCLPYLHI</sequence>
<dbReference type="EMBL" id="LRGB01022325">
    <property type="protein sequence ID" value="KZR97196.1"/>
    <property type="molecule type" value="Genomic_DNA"/>
</dbReference>
<keyword evidence="2" id="KW-1185">Reference proteome</keyword>
<organism evidence="1 2">
    <name type="scientific">Daphnia magna</name>
    <dbReference type="NCBI Taxonomy" id="35525"/>
    <lineage>
        <taxon>Eukaryota</taxon>
        <taxon>Metazoa</taxon>
        <taxon>Ecdysozoa</taxon>
        <taxon>Arthropoda</taxon>
        <taxon>Crustacea</taxon>
        <taxon>Branchiopoda</taxon>
        <taxon>Diplostraca</taxon>
        <taxon>Cladocera</taxon>
        <taxon>Anomopoda</taxon>
        <taxon>Daphniidae</taxon>
        <taxon>Daphnia</taxon>
    </lineage>
</organism>
<evidence type="ECO:0000313" key="2">
    <source>
        <dbReference type="Proteomes" id="UP000076858"/>
    </source>
</evidence>
<reference evidence="1 2" key="1">
    <citation type="submission" date="2016-03" db="EMBL/GenBank/DDBJ databases">
        <title>EvidentialGene: Evidence-directed Construction of Genes on Genomes.</title>
        <authorList>
            <person name="Gilbert D.G."/>
            <person name="Choi J.-H."/>
            <person name="Mockaitis K."/>
            <person name="Colbourne J."/>
            <person name="Pfrender M."/>
        </authorList>
    </citation>
    <scope>NUCLEOTIDE SEQUENCE [LARGE SCALE GENOMIC DNA]</scope>
    <source>
        <strain evidence="1 2">Xinb3</strain>
        <tissue evidence="1">Complete organism</tissue>
    </source>
</reference>